<proteinExistence type="predicted"/>
<sequence>MRNYYPNIALVFPPDEFANIKVISHSAKQTCDEWASLMSDLNTSHQKKFVGFLFLDLMSLHTLNRDSYKHTQGLVRRVRKYHVISYSAKQMCDEWGERHKHRNGILKNLRVRCSRNLGCDNENGRESLDNLTPSHQNTIPEHVLCVTEHQRSIHLRS</sequence>
<dbReference type="EMBL" id="BPLR01011151">
    <property type="protein sequence ID" value="GIY44502.1"/>
    <property type="molecule type" value="Genomic_DNA"/>
</dbReference>
<reference evidence="1 2" key="1">
    <citation type="submission" date="2021-06" db="EMBL/GenBank/DDBJ databases">
        <title>Caerostris extrusa draft genome.</title>
        <authorList>
            <person name="Kono N."/>
            <person name="Arakawa K."/>
        </authorList>
    </citation>
    <scope>NUCLEOTIDE SEQUENCE [LARGE SCALE GENOMIC DNA]</scope>
</reference>
<accession>A0AAV4TI81</accession>
<protein>
    <submittedName>
        <fullName evidence="1">Uncharacterized protein</fullName>
    </submittedName>
</protein>
<evidence type="ECO:0000313" key="2">
    <source>
        <dbReference type="Proteomes" id="UP001054945"/>
    </source>
</evidence>
<dbReference type="AlphaFoldDB" id="A0AAV4TI81"/>
<organism evidence="1 2">
    <name type="scientific">Caerostris extrusa</name>
    <name type="common">Bark spider</name>
    <name type="synonym">Caerostris bankana</name>
    <dbReference type="NCBI Taxonomy" id="172846"/>
    <lineage>
        <taxon>Eukaryota</taxon>
        <taxon>Metazoa</taxon>
        <taxon>Ecdysozoa</taxon>
        <taxon>Arthropoda</taxon>
        <taxon>Chelicerata</taxon>
        <taxon>Arachnida</taxon>
        <taxon>Araneae</taxon>
        <taxon>Araneomorphae</taxon>
        <taxon>Entelegynae</taxon>
        <taxon>Araneoidea</taxon>
        <taxon>Araneidae</taxon>
        <taxon>Caerostris</taxon>
    </lineage>
</organism>
<keyword evidence="2" id="KW-1185">Reference proteome</keyword>
<comment type="caution">
    <text evidence="1">The sequence shown here is derived from an EMBL/GenBank/DDBJ whole genome shotgun (WGS) entry which is preliminary data.</text>
</comment>
<gene>
    <name evidence="1" type="ORF">CEXT_54191</name>
</gene>
<dbReference type="Proteomes" id="UP001054945">
    <property type="component" value="Unassembled WGS sequence"/>
</dbReference>
<evidence type="ECO:0000313" key="1">
    <source>
        <dbReference type="EMBL" id="GIY44502.1"/>
    </source>
</evidence>
<name>A0AAV4TI81_CAEEX</name>